<evidence type="ECO:0000256" key="6">
    <source>
        <dbReference type="ARBA" id="ARBA00022705"/>
    </source>
</evidence>
<evidence type="ECO:0000259" key="20">
    <source>
        <dbReference type="SMART" id="SM00479"/>
    </source>
</evidence>
<dbReference type="Gene3D" id="3.30.420.10">
    <property type="entry name" value="Ribonuclease H-like superfamily/Ribonuclease H"/>
    <property type="match status" value="1"/>
</dbReference>
<dbReference type="GO" id="GO:0046872">
    <property type="term" value="F:metal ion binding"/>
    <property type="evidence" value="ECO:0007669"/>
    <property type="project" value="UniProtKB-KW"/>
</dbReference>
<evidence type="ECO:0000256" key="7">
    <source>
        <dbReference type="ARBA" id="ARBA00022722"/>
    </source>
</evidence>
<keyword evidence="7 19" id="KW-0540">Nuclease</keyword>
<dbReference type="GO" id="GO:0008408">
    <property type="term" value="F:3'-5' exonuclease activity"/>
    <property type="evidence" value="ECO:0007669"/>
    <property type="project" value="TreeGrafter"/>
</dbReference>
<feature type="active site" description="Proton acceptor" evidence="16">
    <location>
        <position position="163"/>
    </location>
</feature>
<evidence type="ECO:0000313" key="21">
    <source>
        <dbReference type="EMBL" id="VFP81454.1"/>
    </source>
</evidence>
<comment type="cofactor">
    <cofactor evidence="1 19">
        <name>Mn(2+)</name>
        <dbReference type="ChEBI" id="CHEBI:29035"/>
    </cofactor>
</comment>
<dbReference type="GO" id="GO:0045004">
    <property type="term" value="P:DNA replication proofreading"/>
    <property type="evidence" value="ECO:0007669"/>
    <property type="project" value="TreeGrafter"/>
</dbReference>
<dbReference type="AlphaFoldDB" id="A0A451D6W9"/>
<keyword evidence="13 18" id="KW-0464">Manganese</keyword>
<dbReference type="OrthoDB" id="9804290at2"/>
<evidence type="ECO:0000256" key="9">
    <source>
        <dbReference type="ARBA" id="ARBA00022801"/>
    </source>
</evidence>
<comment type="subunit">
    <text evidence="15">The DNA polymerase holoenzyme is a complex that contains 10 different types of subunits. These subunits are organized into 3 functionally essential subassemblies: the pol III core, the beta sliding clamp processivity factor and the clamp-loading complex. The pol III core (subunits alpha,epsilon and theta) contains the polymerase and the 3'-5' exonuclease proofreading activities. The polymerase is tethered to the template via the sliding clamp processivity factor. The clamp-loading complex assembles the beta processivity factor onto the primer template and plays a central role in the organization and communication at the replication fork. This complex contains delta, delta', psi and chi, and copies of either or both of two different DnaX proteins, gamma and tau. The composition of the holoenzyme is, therefore: (alpha,epsilon,theta)[2]-(gamma/tau)[3]-delta,delta', psi,chi-beta[4].</text>
</comment>
<evidence type="ECO:0000256" key="5">
    <source>
        <dbReference type="ARBA" id="ARBA00022695"/>
    </source>
</evidence>
<evidence type="ECO:0000256" key="1">
    <source>
        <dbReference type="ARBA" id="ARBA00001936"/>
    </source>
</evidence>
<feature type="binding site" evidence="17">
    <location>
        <position position="67"/>
    </location>
    <ligand>
        <name>substrate</name>
    </ligand>
</feature>
<dbReference type="RefSeq" id="WP_154029217.1">
    <property type="nucleotide sequence ID" value="NZ_LR217710.1"/>
</dbReference>
<accession>A0A451D6W9</accession>
<evidence type="ECO:0000256" key="3">
    <source>
        <dbReference type="ARBA" id="ARBA00020352"/>
    </source>
</evidence>
<dbReference type="InterPro" id="IPR006309">
    <property type="entry name" value="DnaQ_proteo"/>
</dbReference>
<evidence type="ECO:0000256" key="8">
    <source>
        <dbReference type="ARBA" id="ARBA00022723"/>
    </source>
</evidence>
<evidence type="ECO:0000256" key="11">
    <source>
        <dbReference type="ARBA" id="ARBA00022842"/>
    </source>
</evidence>
<evidence type="ECO:0000256" key="10">
    <source>
        <dbReference type="ARBA" id="ARBA00022839"/>
    </source>
</evidence>
<dbReference type="Pfam" id="PF00929">
    <property type="entry name" value="RNase_T"/>
    <property type="match status" value="1"/>
</dbReference>
<dbReference type="SMART" id="SM00479">
    <property type="entry name" value="EXOIII"/>
    <property type="match status" value="1"/>
</dbReference>
<comment type="cofactor">
    <cofactor evidence="18">
        <name>Mg(2+)</name>
        <dbReference type="ChEBI" id="CHEBI:18420"/>
    </cofactor>
    <cofactor evidence="18">
        <name>Mn(2+)</name>
        <dbReference type="ChEBI" id="CHEBI:29035"/>
    </cofactor>
    <text evidence="18">Binds 2 divalent metal cations. Magnesium or manganese.</text>
</comment>
<dbReference type="FunFam" id="3.30.420.10:FF:000012">
    <property type="entry name" value="DNA polymerase III subunit epsilon"/>
    <property type="match status" value="1"/>
</dbReference>
<dbReference type="NCBIfam" id="TIGR01406">
    <property type="entry name" value="dnaQ_proteo"/>
    <property type="match status" value="1"/>
</dbReference>
<dbReference type="GO" id="GO:0003677">
    <property type="term" value="F:DNA binding"/>
    <property type="evidence" value="ECO:0007669"/>
    <property type="project" value="InterPro"/>
</dbReference>
<feature type="binding site" evidence="17">
    <location>
        <position position="62"/>
    </location>
    <ligand>
        <name>substrate</name>
    </ligand>
</feature>
<feature type="domain" description="Exonuclease" evidence="20">
    <location>
        <begin position="8"/>
        <end position="185"/>
    </location>
</feature>
<name>A0A451D6W9_9GAMM</name>
<dbReference type="SUPFAM" id="SSF53098">
    <property type="entry name" value="Ribonuclease H-like"/>
    <property type="match status" value="1"/>
</dbReference>
<evidence type="ECO:0000256" key="18">
    <source>
        <dbReference type="PIRSR" id="PIRSR606309-3"/>
    </source>
</evidence>
<dbReference type="InterPro" id="IPR012337">
    <property type="entry name" value="RNaseH-like_sf"/>
</dbReference>
<keyword evidence="5 19" id="KW-0548">Nucleotidyltransferase</keyword>
<evidence type="ECO:0000256" key="16">
    <source>
        <dbReference type="PIRSR" id="PIRSR606309-1"/>
    </source>
</evidence>
<feature type="binding site" evidence="18">
    <location>
        <position position="168"/>
    </location>
    <ligand>
        <name>a divalent metal cation</name>
        <dbReference type="ChEBI" id="CHEBI:60240"/>
        <label>1</label>
        <note>catalytic</note>
    </ligand>
</feature>
<evidence type="ECO:0000256" key="13">
    <source>
        <dbReference type="ARBA" id="ARBA00023211"/>
    </source>
</evidence>
<proteinExistence type="predicted"/>
<organism evidence="21 22">
    <name type="scientific">Buchnera aphidicola</name>
    <name type="common">Cinara curvipes</name>
    <dbReference type="NCBI Taxonomy" id="2518975"/>
    <lineage>
        <taxon>Bacteria</taxon>
        <taxon>Pseudomonadati</taxon>
        <taxon>Pseudomonadota</taxon>
        <taxon>Gammaproteobacteria</taxon>
        <taxon>Enterobacterales</taxon>
        <taxon>Erwiniaceae</taxon>
        <taxon>Buchnera</taxon>
    </lineage>
</organism>
<evidence type="ECO:0000256" key="12">
    <source>
        <dbReference type="ARBA" id="ARBA00022932"/>
    </source>
</evidence>
<dbReference type="GO" id="GO:0005829">
    <property type="term" value="C:cytosol"/>
    <property type="evidence" value="ECO:0007669"/>
    <property type="project" value="TreeGrafter"/>
</dbReference>
<dbReference type="InterPro" id="IPR013520">
    <property type="entry name" value="Ribonucl_H"/>
</dbReference>
<evidence type="ECO:0000256" key="4">
    <source>
        <dbReference type="ARBA" id="ARBA00022679"/>
    </source>
</evidence>
<keyword evidence="6 19" id="KW-0235">DNA replication</keyword>
<comment type="catalytic activity">
    <reaction evidence="14 19">
        <text>DNA(n) + a 2'-deoxyribonucleoside 5'-triphosphate = DNA(n+1) + diphosphate</text>
        <dbReference type="Rhea" id="RHEA:22508"/>
        <dbReference type="Rhea" id="RHEA-COMP:17339"/>
        <dbReference type="Rhea" id="RHEA-COMP:17340"/>
        <dbReference type="ChEBI" id="CHEBI:33019"/>
        <dbReference type="ChEBI" id="CHEBI:61560"/>
        <dbReference type="ChEBI" id="CHEBI:173112"/>
        <dbReference type="EC" id="2.7.7.7"/>
    </reaction>
</comment>
<protein>
    <recommendedName>
        <fullName evidence="3 19">DNA polymerase III subunit epsilon</fullName>
        <ecNumber evidence="2 19">2.7.7.7</ecNumber>
    </recommendedName>
</protein>
<dbReference type="PANTHER" id="PTHR30231:SF41">
    <property type="entry name" value="DNA POLYMERASE III SUBUNIT EPSILON"/>
    <property type="match status" value="1"/>
</dbReference>
<dbReference type="InterPro" id="IPR006054">
    <property type="entry name" value="DnaQ"/>
</dbReference>
<keyword evidence="10 19" id="KW-0269">Exonuclease</keyword>
<sequence length="236" mass="27969">MSYIRKDRKVILDIETTGMNRHGCLYLNHKIIEIGIIEVINRHYTGKYLHFYLNPNRKIDKEAYKIHGISENFLLNQPTFKEKYIDILKFIKKSEIIVHNAIFDISFLDYEFRNLNCGIQKISKFCTITDTLLIARKIFPGKKNSLDALCKRYKIININRELHSALLDAKILMKLYLYMTSKQEKIKFSLKNLYSINLPFLKKSAVFQPLKILFANNLENKKHKKYINIIKKNFSN</sequence>
<dbReference type="NCBIfam" id="NF004316">
    <property type="entry name" value="PRK05711.1"/>
    <property type="match status" value="1"/>
</dbReference>
<feature type="binding site" evidence="18">
    <location>
        <position position="15"/>
    </location>
    <ligand>
        <name>a divalent metal cation</name>
        <dbReference type="ChEBI" id="CHEBI:60240"/>
        <label>1</label>
        <note>catalytic</note>
    </ligand>
</feature>
<evidence type="ECO:0000313" key="22">
    <source>
        <dbReference type="Proteomes" id="UP000294344"/>
    </source>
</evidence>
<keyword evidence="9 19" id="KW-0378">Hydrolase</keyword>
<feature type="binding site" evidence="17">
    <location>
        <position position="15"/>
    </location>
    <ligand>
        <name>substrate</name>
    </ligand>
</feature>
<comment type="function">
    <text evidence="19">DNA polymerase III is a complex, multichain enzyme responsible for most of the replicative synthesis in bacteria. The epsilon subunit contain the editing function and is a proofreading 3'-5' exonuclease.</text>
</comment>
<dbReference type="EC" id="2.7.7.7" evidence="2 19"/>
<dbReference type="Proteomes" id="UP000294344">
    <property type="component" value="Chromosome"/>
</dbReference>
<gene>
    <name evidence="19 21" type="primary">dnaQ</name>
    <name evidence="21" type="ORF">BUCICURV3402_163</name>
</gene>
<keyword evidence="4 19" id="KW-0808">Transferase</keyword>
<keyword evidence="8 18" id="KW-0479">Metal-binding</keyword>
<dbReference type="PANTHER" id="PTHR30231">
    <property type="entry name" value="DNA POLYMERASE III SUBUNIT EPSILON"/>
    <property type="match status" value="1"/>
</dbReference>
<evidence type="ECO:0000256" key="2">
    <source>
        <dbReference type="ARBA" id="ARBA00012417"/>
    </source>
</evidence>
<evidence type="ECO:0000256" key="17">
    <source>
        <dbReference type="PIRSR" id="PIRSR606309-2"/>
    </source>
</evidence>
<evidence type="ECO:0000256" key="14">
    <source>
        <dbReference type="ARBA" id="ARBA00049244"/>
    </source>
</evidence>
<dbReference type="EMBL" id="LR217710">
    <property type="protein sequence ID" value="VFP81454.1"/>
    <property type="molecule type" value="Genomic_DNA"/>
</dbReference>
<evidence type="ECO:0000256" key="19">
    <source>
        <dbReference type="RuleBase" id="RU364087"/>
    </source>
</evidence>
<dbReference type="NCBIfam" id="TIGR00573">
    <property type="entry name" value="dnaq"/>
    <property type="match status" value="1"/>
</dbReference>
<dbReference type="GO" id="GO:0003887">
    <property type="term" value="F:DNA-directed DNA polymerase activity"/>
    <property type="evidence" value="ECO:0007669"/>
    <property type="project" value="UniProtKB-KW"/>
</dbReference>
<dbReference type="InterPro" id="IPR036397">
    <property type="entry name" value="RNaseH_sf"/>
</dbReference>
<feature type="binding site" evidence="17">
    <location>
        <position position="13"/>
    </location>
    <ligand>
        <name>substrate</name>
    </ligand>
</feature>
<evidence type="ECO:0000256" key="15">
    <source>
        <dbReference type="ARBA" id="ARBA00065841"/>
    </source>
</evidence>
<keyword evidence="11 18" id="KW-0460">Magnesium</keyword>
<keyword evidence="12 19" id="KW-0239">DNA-directed DNA polymerase</keyword>
<feature type="binding site" evidence="18">
    <location>
        <position position="13"/>
    </location>
    <ligand>
        <name>a divalent metal cation</name>
        <dbReference type="ChEBI" id="CHEBI:60240"/>
        <label>1</label>
        <note>catalytic</note>
    </ligand>
</feature>
<feature type="binding site" evidence="17">
    <location>
        <position position="168"/>
    </location>
    <ligand>
        <name>substrate</name>
    </ligand>
</feature>
<reference evidence="21 22" key="1">
    <citation type="submission" date="2019-02" db="EMBL/GenBank/DDBJ databases">
        <authorList>
            <person name="Manzano-Marin A."/>
            <person name="Manzano-Marin A."/>
        </authorList>
    </citation>
    <scope>NUCLEOTIDE SEQUENCE [LARGE SCALE GENOMIC DNA]</scope>
    <source>
        <strain evidence="21 22">BuCicurvipes</strain>
    </source>
</reference>